<reference evidence="1 2" key="1">
    <citation type="journal article" date="2020" name="Mol. Plant">
        <title>The Chromosome-Based Rubber Tree Genome Provides New Insights into Spurge Genome Evolution and Rubber Biosynthesis.</title>
        <authorList>
            <person name="Liu J."/>
            <person name="Shi C."/>
            <person name="Shi C.C."/>
            <person name="Li W."/>
            <person name="Zhang Q.J."/>
            <person name="Zhang Y."/>
            <person name="Li K."/>
            <person name="Lu H.F."/>
            <person name="Shi C."/>
            <person name="Zhu S.T."/>
            <person name="Xiao Z.Y."/>
            <person name="Nan H."/>
            <person name="Yue Y."/>
            <person name="Zhu X.G."/>
            <person name="Wu Y."/>
            <person name="Hong X.N."/>
            <person name="Fan G.Y."/>
            <person name="Tong Y."/>
            <person name="Zhang D."/>
            <person name="Mao C.L."/>
            <person name="Liu Y.L."/>
            <person name="Hao S.J."/>
            <person name="Liu W.Q."/>
            <person name="Lv M.Q."/>
            <person name="Zhang H.B."/>
            <person name="Liu Y."/>
            <person name="Hu-Tang G.R."/>
            <person name="Wang J.P."/>
            <person name="Wang J.H."/>
            <person name="Sun Y.H."/>
            <person name="Ni S.B."/>
            <person name="Chen W.B."/>
            <person name="Zhang X.C."/>
            <person name="Jiao Y.N."/>
            <person name="Eichler E.E."/>
            <person name="Li G.H."/>
            <person name="Liu X."/>
            <person name="Gao L.Z."/>
        </authorList>
    </citation>
    <scope>NUCLEOTIDE SEQUENCE [LARGE SCALE GENOMIC DNA]</scope>
    <source>
        <strain evidence="2">cv. GT1</strain>
        <tissue evidence="1">Leaf</tissue>
    </source>
</reference>
<organism evidence="1 2">
    <name type="scientific">Hevea brasiliensis</name>
    <name type="common">Para rubber tree</name>
    <name type="synonym">Siphonia brasiliensis</name>
    <dbReference type="NCBI Taxonomy" id="3981"/>
    <lineage>
        <taxon>Eukaryota</taxon>
        <taxon>Viridiplantae</taxon>
        <taxon>Streptophyta</taxon>
        <taxon>Embryophyta</taxon>
        <taxon>Tracheophyta</taxon>
        <taxon>Spermatophyta</taxon>
        <taxon>Magnoliopsida</taxon>
        <taxon>eudicotyledons</taxon>
        <taxon>Gunneridae</taxon>
        <taxon>Pentapetalae</taxon>
        <taxon>rosids</taxon>
        <taxon>fabids</taxon>
        <taxon>Malpighiales</taxon>
        <taxon>Euphorbiaceae</taxon>
        <taxon>Crotonoideae</taxon>
        <taxon>Micrandreae</taxon>
        <taxon>Hevea</taxon>
    </lineage>
</organism>
<proteinExistence type="predicted"/>
<gene>
    <name evidence="1" type="ORF">GH714_039398</name>
</gene>
<keyword evidence="2" id="KW-1185">Reference proteome</keyword>
<sequence length="271" mass="29588">MANLRTAMDSAFWDQPISSPRTLEGSAGSMPDLSSLVSESGFRYRFGIHKSNGHPKAINAVNDQPPLALMPGLCGGFLFLREEKDLWRKKQTKKDVMVKADKGWILGPSNDARLSEPHAAISGSIGGSCAACFGGRGNSASADGDISTSTRSRGPSSADLFGSVCCTFQHGKFTKRYGDLTRVDARLDIYSAFAVTKRAFNIFRSSVAGPIVFRVDSRFSLDSASGQLGPHAEDLIYTFELLAETPTLWQGCFLVFYKMKEQMIKLRLFGF</sequence>
<dbReference type="AlphaFoldDB" id="A0A6A6MKI2"/>
<dbReference type="EMBL" id="JAAGAX010000006">
    <property type="protein sequence ID" value="KAF2312656.1"/>
    <property type="molecule type" value="Genomic_DNA"/>
</dbReference>
<dbReference type="PANTHER" id="PTHR34954:SF3">
    <property type="entry name" value="EXPRESSED PROTEIN"/>
    <property type="match status" value="1"/>
</dbReference>
<dbReference type="Proteomes" id="UP000467840">
    <property type="component" value="Chromosome 14"/>
</dbReference>
<dbReference type="InterPro" id="IPR044160">
    <property type="entry name" value="TGD4-like"/>
</dbReference>
<dbReference type="GO" id="GO:0070300">
    <property type="term" value="F:phosphatidic acid binding"/>
    <property type="evidence" value="ECO:0007669"/>
    <property type="project" value="InterPro"/>
</dbReference>
<protein>
    <submittedName>
        <fullName evidence="1">Uncharacterized protein</fullName>
    </submittedName>
</protein>
<name>A0A6A6MKI2_HEVBR</name>
<dbReference type="GO" id="GO:0009941">
    <property type="term" value="C:chloroplast envelope"/>
    <property type="evidence" value="ECO:0007669"/>
    <property type="project" value="TreeGrafter"/>
</dbReference>
<dbReference type="GO" id="GO:0034196">
    <property type="term" value="P:acylglycerol transport"/>
    <property type="evidence" value="ECO:0007669"/>
    <property type="project" value="InterPro"/>
</dbReference>
<accession>A0A6A6MKI2</accession>
<dbReference type="PANTHER" id="PTHR34954">
    <property type="entry name" value="EXPRESSED PROTEIN"/>
    <property type="match status" value="1"/>
</dbReference>
<dbReference type="GO" id="GO:1990052">
    <property type="term" value="P:ER to chloroplast lipid transport"/>
    <property type="evidence" value="ECO:0007669"/>
    <property type="project" value="InterPro"/>
</dbReference>
<evidence type="ECO:0000313" key="1">
    <source>
        <dbReference type="EMBL" id="KAF2312656.1"/>
    </source>
</evidence>
<evidence type="ECO:0000313" key="2">
    <source>
        <dbReference type="Proteomes" id="UP000467840"/>
    </source>
</evidence>
<comment type="caution">
    <text evidence="1">The sequence shown here is derived from an EMBL/GenBank/DDBJ whole genome shotgun (WGS) entry which is preliminary data.</text>
</comment>